<keyword evidence="6 9" id="KW-0224">Dipeptidase</keyword>
<evidence type="ECO:0000256" key="6">
    <source>
        <dbReference type="ARBA" id="ARBA00022997"/>
    </source>
</evidence>
<comment type="cofactor">
    <cofactor evidence="9">
        <name>Zn(2+)</name>
        <dbReference type="ChEBI" id="CHEBI:29105"/>
    </cofactor>
    <text evidence="9">Binds 1 zinc ion per subunit.</text>
</comment>
<evidence type="ECO:0000256" key="8">
    <source>
        <dbReference type="ARBA" id="ARBA00023316"/>
    </source>
</evidence>
<feature type="active site" description="Proton donor/acceptor" evidence="9">
    <location>
        <position position="243"/>
    </location>
</feature>
<evidence type="ECO:0000256" key="7">
    <source>
        <dbReference type="ARBA" id="ARBA00023049"/>
    </source>
</evidence>
<keyword evidence="2 9" id="KW-0645">Protease</keyword>
<feature type="region of interest" description="Disordered" evidence="10">
    <location>
        <begin position="21"/>
        <end position="48"/>
    </location>
</feature>
<evidence type="ECO:0000256" key="4">
    <source>
        <dbReference type="ARBA" id="ARBA00022801"/>
    </source>
</evidence>
<dbReference type="GO" id="GO:0006508">
    <property type="term" value="P:proteolysis"/>
    <property type="evidence" value="ECO:0007669"/>
    <property type="project" value="UniProtKB-KW"/>
</dbReference>
<reference evidence="12" key="1">
    <citation type="submission" date="2016-10" db="EMBL/GenBank/DDBJ databases">
        <authorList>
            <person name="Varghese N."/>
            <person name="Submissions S."/>
        </authorList>
    </citation>
    <scope>NUCLEOTIDE SEQUENCE [LARGE SCALE GENOMIC DNA]</scope>
    <source>
        <strain evidence="12">IBRC-M 10761</strain>
    </source>
</reference>
<comment type="function">
    <text evidence="9">Catalyzes hydrolysis of the D-alanyl-D-alanine dipeptide.</text>
</comment>
<evidence type="ECO:0000313" key="11">
    <source>
        <dbReference type="EMBL" id="SEJ03130.1"/>
    </source>
</evidence>
<keyword evidence="4 9" id="KW-0378">Hydrolase</keyword>
<keyword evidence="12" id="KW-1185">Reference proteome</keyword>
<comment type="catalytic activity">
    <reaction evidence="1 9">
        <text>D-alanyl-D-alanine + H2O = 2 D-alanine</text>
        <dbReference type="Rhea" id="RHEA:20661"/>
        <dbReference type="ChEBI" id="CHEBI:15377"/>
        <dbReference type="ChEBI" id="CHEBI:57416"/>
        <dbReference type="ChEBI" id="CHEBI:57822"/>
        <dbReference type="EC" id="3.4.13.22"/>
    </reaction>
</comment>
<dbReference type="SUPFAM" id="SSF55166">
    <property type="entry name" value="Hedgehog/DD-peptidase"/>
    <property type="match status" value="1"/>
</dbReference>
<keyword evidence="3 9" id="KW-0479">Metal-binding</keyword>
<proteinExistence type="inferred from homology"/>
<name>A0A1H6VR54_9BACT</name>
<dbReference type="GO" id="GO:0008270">
    <property type="term" value="F:zinc ion binding"/>
    <property type="evidence" value="ECO:0007669"/>
    <property type="project" value="UniProtKB-UniRule"/>
</dbReference>
<dbReference type="EMBL" id="FNZH01000002">
    <property type="protein sequence ID" value="SEJ03130.1"/>
    <property type="molecule type" value="Genomic_DNA"/>
</dbReference>
<organism evidence="11 12">
    <name type="scientific">Cyclobacterium xiamenense</name>
    <dbReference type="NCBI Taxonomy" id="1297121"/>
    <lineage>
        <taxon>Bacteria</taxon>
        <taxon>Pseudomonadati</taxon>
        <taxon>Bacteroidota</taxon>
        <taxon>Cytophagia</taxon>
        <taxon>Cytophagales</taxon>
        <taxon>Cyclobacteriaceae</taxon>
        <taxon>Cyclobacterium</taxon>
    </lineage>
</organism>
<dbReference type="GO" id="GO:0008237">
    <property type="term" value="F:metallopeptidase activity"/>
    <property type="evidence" value="ECO:0007669"/>
    <property type="project" value="UniProtKB-KW"/>
</dbReference>
<evidence type="ECO:0000313" key="12">
    <source>
        <dbReference type="Proteomes" id="UP000199403"/>
    </source>
</evidence>
<sequence>MRIPVWILAFFLAVACSSPSEKQATGEPVPLPRSVSESKTADPAKADSVQEEVQVAEQETDTLEKRLLAAGLVDVQAIIPEVRVDLKYASTDNFFGKNVYGSLTRCYMQPEVAEMLKMAYLELSKTHPELTFLVYDAVRPQSVQQILWDELDKPDSIKPLYVADPKKGSLHNFGVAVDLTLASKENGEPLDMGTGYDYFGYPAYPDREEQMLAEGKLRPEQVANRQILRDVMKKGGFTGIGSEWWHFNAFGRKVAREKFDIVK</sequence>
<feature type="site" description="Transition state stabilizer" evidence="9">
    <location>
        <position position="139"/>
    </location>
</feature>
<evidence type="ECO:0000256" key="3">
    <source>
        <dbReference type="ARBA" id="ARBA00022723"/>
    </source>
</evidence>
<keyword evidence="8" id="KW-0961">Cell wall biogenesis/degradation</keyword>
<dbReference type="GO" id="GO:0160237">
    <property type="term" value="F:D-Ala-D-Ala dipeptidase activity"/>
    <property type="evidence" value="ECO:0007669"/>
    <property type="project" value="UniProtKB-EC"/>
</dbReference>
<feature type="binding site" evidence="9">
    <location>
        <position position="246"/>
    </location>
    <ligand>
        <name>Zn(2+)</name>
        <dbReference type="ChEBI" id="CHEBI:29105"/>
        <note>catalytic</note>
    </ligand>
</feature>
<dbReference type="InterPro" id="IPR000755">
    <property type="entry name" value="A_A_dipeptidase"/>
</dbReference>
<dbReference type="PROSITE" id="PS51257">
    <property type="entry name" value="PROKAR_LIPOPROTEIN"/>
    <property type="match status" value="1"/>
</dbReference>
<evidence type="ECO:0000256" key="5">
    <source>
        <dbReference type="ARBA" id="ARBA00022833"/>
    </source>
</evidence>
<feature type="binding site" evidence="9">
    <location>
        <position position="178"/>
    </location>
    <ligand>
        <name>Zn(2+)</name>
        <dbReference type="ChEBI" id="CHEBI:29105"/>
        <note>catalytic</note>
    </ligand>
</feature>
<evidence type="ECO:0000256" key="1">
    <source>
        <dbReference type="ARBA" id="ARBA00001362"/>
    </source>
</evidence>
<evidence type="ECO:0000256" key="2">
    <source>
        <dbReference type="ARBA" id="ARBA00022670"/>
    </source>
</evidence>
<dbReference type="Gene3D" id="3.30.1380.10">
    <property type="match status" value="1"/>
</dbReference>
<gene>
    <name evidence="11" type="ORF">SAMN05192553_10234</name>
</gene>
<accession>A0A1H6VR54</accession>
<evidence type="ECO:0000256" key="9">
    <source>
        <dbReference type="HAMAP-Rule" id="MF_01924"/>
    </source>
</evidence>
<evidence type="ECO:0000256" key="10">
    <source>
        <dbReference type="SAM" id="MobiDB-lite"/>
    </source>
</evidence>
<dbReference type="EC" id="3.4.13.22" evidence="9"/>
<keyword evidence="5 9" id="KW-0862">Zinc</keyword>
<dbReference type="InterPro" id="IPR009045">
    <property type="entry name" value="Zn_M74/Hedgehog-like"/>
</dbReference>
<dbReference type="Pfam" id="PF01427">
    <property type="entry name" value="Peptidase_M15"/>
    <property type="match status" value="1"/>
</dbReference>
<dbReference type="CDD" id="cd14840">
    <property type="entry name" value="D-Ala-D-Ala_dipeptidase_Aad"/>
    <property type="match status" value="1"/>
</dbReference>
<dbReference type="GO" id="GO:0071555">
    <property type="term" value="P:cell wall organization"/>
    <property type="evidence" value="ECO:0007669"/>
    <property type="project" value="UniProtKB-KW"/>
</dbReference>
<dbReference type="HAMAP" id="MF_01924">
    <property type="entry name" value="A_A_dipeptidase"/>
    <property type="match status" value="1"/>
</dbReference>
<dbReference type="AlphaFoldDB" id="A0A1H6VR54"/>
<dbReference type="Proteomes" id="UP000199403">
    <property type="component" value="Unassembled WGS sequence"/>
</dbReference>
<dbReference type="STRING" id="1416801.SAMN05192553_10234"/>
<keyword evidence="7 9" id="KW-0482">Metalloprotease</keyword>
<comment type="similarity">
    <text evidence="9">Belongs to the peptidase M15D family.</text>
</comment>
<protein>
    <recommendedName>
        <fullName evidence="9">D-alanyl-D-alanine dipeptidase</fullName>
        <shortName evidence="9">D-Ala-D-Ala dipeptidase</shortName>
        <ecNumber evidence="9">3.4.13.22</ecNumber>
    </recommendedName>
</protein>
<dbReference type="PANTHER" id="PTHR43126">
    <property type="entry name" value="D-ALANYL-D-ALANINE DIPEPTIDASE"/>
    <property type="match status" value="1"/>
</dbReference>
<feature type="binding site" evidence="9">
    <location>
        <position position="171"/>
    </location>
    <ligand>
        <name>Zn(2+)</name>
        <dbReference type="ChEBI" id="CHEBI:29105"/>
        <note>catalytic</note>
    </ligand>
</feature>